<evidence type="ECO:0000313" key="2">
    <source>
        <dbReference type="EMBL" id="CAA7267802.1"/>
    </source>
</evidence>
<protein>
    <submittedName>
        <fullName evidence="2">Uncharacterized protein</fullName>
    </submittedName>
</protein>
<proteinExistence type="predicted"/>
<keyword evidence="3" id="KW-1185">Reference proteome</keyword>
<feature type="compositionally biased region" description="Polar residues" evidence="1">
    <location>
        <begin position="287"/>
        <end position="300"/>
    </location>
</feature>
<dbReference type="OrthoDB" id="2757916at2759"/>
<gene>
    <name evidence="2" type="ORF">AAE3_LOCUS10054</name>
</gene>
<dbReference type="EMBL" id="CACVBS010000063">
    <property type="protein sequence ID" value="CAA7267802.1"/>
    <property type="molecule type" value="Genomic_DNA"/>
</dbReference>
<sequence>MTSIMTPKEMEIDPGSVERAEKRKRRLLEIEAEQEREEAEALKMTEEQRRTLLQSFKAVKVEFDDLDGQRWPQGLLRHPQASHGIVPKSSSSVNPMKRGTFTVLTNSFNPEDTIRVSATKPKSRRSLAQIPTVTRASDMNVDTVKSLPIFDNPVCRHRDGTHARSSPSLNANYLSGLEEEAGRGVGVIQGSDDGERGRNTEDVNSVSALSTSPSAGGQTHEARSSKKAPSLPDVALLTADHSSSMASLNPFITPSNDLSQSTIRAKCRRRVSVPSLLPSREAPLPPTSSRNELPSTGLAPSSTSGTSNNGSSQKSTLSRLQTFLSQNRSDKSTSYTAEWVARLHRNI</sequence>
<name>A0A8S0X5K6_CYCAE</name>
<dbReference type="AlphaFoldDB" id="A0A8S0X5K6"/>
<accession>A0A8S0X5K6</accession>
<feature type="compositionally biased region" description="Polar residues" evidence="1">
    <location>
        <begin position="202"/>
        <end position="217"/>
    </location>
</feature>
<comment type="caution">
    <text evidence="2">The sequence shown here is derived from an EMBL/GenBank/DDBJ whole genome shotgun (WGS) entry which is preliminary data.</text>
</comment>
<dbReference type="Proteomes" id="UP000467700">
    <property type="component" value="Unassembled WGS sequence"/>
</dbReference>
<evidence type="ECO:0000313" key="3">
    <source>
        <dbReference type="Proteomes" id="UP000467700"/>
    </source>
</evidence>
<feature type="compositionally biased region" description="Basic and acidic residues" evidence="1">
    <location>
        <begin position="8"/>
        <end position="21"/>
    </location>
</feature>
<feature type="region of interest" description="Disordered" evidence="1">
    <location>
        <begin position="186"/>
        <end position="231"/>
    </location>
</feature>
<evidence type="ECO:0000256" key="1">
    <source>
        <dbReference type="SAM" id="MobiDB-lite"/>
    </source>
</evidence>
<organism evidence="2 3">
    <name type="scientific">Cyclocybe aegerita</name>
    <name type="common">Black poplar mushroom</name>
    <name type="synonym">Agrocybe aegerita</name>
    <dbReference type="NCBI Taxonomy" id="1973307"/>
    <lineage>
        <taxon>Eukaryota</taxon>
        <taxon>Fungi</taxon>
        <taxon>Dikarya</taxon>
        <taxon>Basidiomycota</taxon>
        <taxon>Agaricomycotina</taxon>
        <taxon>Agaricomycetes</taxon>
        <taxon>Agaricomycetidae</taxon>
        <taxon>Agaricales</taxon>
        <taxon>Agaricineae</taxon>
        <taxon>Bolbitiaceae</taxon>
        <taxon>Cyclocybe</taxon>
    </lineage>
</organism>
<feature type="region of interest" description="Disordered" evidence="1">
    <location>
        <begin position="269"/>
        <end position="318"/>
    </location>
</feature>
<feature type="region of interest" description="Disordered" evidence="1">
    <location>
        <begin position="1"/>
        <end position="21"/>
    </location>
</feature>
<feature type="compositionally biased region" description="Low complexity" evidence="1">
    <location>
        <begin position="301"/>
        <end position="312"/>
    </location>
</feature>
<reference evidence="2 3" key="1">
    <citation type="submission" date="2020-01" db="EMBL/GenBank/DDBJ databases">
        <authorList>
            <person name="Gupta K D."/>
        </authorList>
    </citation>
    <scope>NUCLEOTIDE SEQUENCE [LARGE SCALE GENOMIC DNA]</scope>
</reference>